<sequence length="307" mass="32013">MSGMALPILDLCNRLIALARCLSALRNGRLPGVVARQAPGLATEYRFWQNTLWKGFHQGLVGHGIIALALNCRQLVREGRSDQGSYRALITRPGAAGPAICALCDGVVNQLAFGASYIGPLQRIASQSGPAAEADLAHFRAMVTMVDGQLDAVSEGLTEGLLAQGGPIAVAITNIGLAGAEGSEEAGLLLRGAAQVGLATAKPAPIPVDTLATMGLALEWWAGAGPALRQAAQLALLIDRLVETTAPRSSAMDALAVVRNDCRQVRAVIDAGTSAEWATVGLKRLADWADAMAGIEFAEPVLRWVPD</sequence>
<dbReference type="EMBL" id="VITV01000007">
    <property type="protein sequence ID" value="TWB70753.1"/>
    <property type="molecule type" value="Genomic_DNA"/>
</dbReference>
<evidence type="ECO:0000313" key="1">
    <source>
        <dbReference type="EMBL" id="TWB70753.1"/>
    </source>
</evidence>
<proteinExistence type="predicted"/>
<organism evidence="1 2">
    <name type="scientific">Nitrospirillum amazonense</name>
    <dbReference type="NCBI Taxonomy" id="28077"/>
    <lineage>
        <taxon>Bacteria</taxon>
        <taxon>Pseudomonadati</taxon>
        <taxon>Pseudomonadota</taxon>
        <taxon>Alphaproteobacteria</taxon>
        <taxon>Rhodospirillales</taxon>
        <taxon>Azospirillaceae</taxon>
        <taxon>Nitrospirillum</taxon>
    </lineage>
</organism>
<comment type="caution">
    <text evidence="1">The sequence shown here is derived from an EMBL/GenBank/DDBJ whole genome shotgun (WGS) entry which is preliminary data.</text>
</comment>
<dbReference type="Proteomes" id="UP000320516">
    <property type="component" value="Unassembled WGS sequence"/>
</dbReference>
<dbReference type="AlphaFoldDB" id="A0A560JHT1"/>
<name>A0A560JHT1_9PROT</name>
<reference evidence="1 2" key="1">
    <citation type="submission" date="2019-06" db="EMBL/GenBank/DDBJ databases">
        <title>Genomic Encyclopedia of Type Strains, Phase IV (KMG-V): Genome sequencing to study the core and pangenomes of soil and plant-associated prokaryotes.</title>
        <authorList>
            <person name="Whitman W."/>
        </authorList>
    </citation>
    <scope>NUCLEOTIDE SEQUENCE [LARGE SCALE GENOMIC DNA]</scope>
    <source>
        <strain evidence="1 2">BR 12005</strain>
    </source>
</reference>
<accession>A0A560JHT1</accession>
<gene>
    <name evidence="1" type="ORF">FBZ87_107137</name>
</gene>
<dbReference type="RefSeq" id="WP_145612291.1">
    <property type="nucleotide sequence ID" value="NZ_VITV01000007.1"/>
</dbReference>
<evidence type="ECO:0000313" key="2">
    <source>
        <dbReference type="Proteomes" id="UP000320516"/>
    </source>
</evidence>
<protein>
    <submittedName>
        <fullName evidence="1">Uncharacterized protein</fullName>
    </submittedName>
</protein>